<proteinExistence type="predicted"/>
<gene>
    <name evidence="2" type="ORF">H9659_13025</name>
</gene>
<dbReference type="EMBL" id="JACSQY010000011">
    <property type="protein sequence ID" value="MBD7909252.1"/>
    <property type="molecule type" value="Genomic_DNA"/>
</dbReference>
<feature type="region of interest" description="Disordered" evidence="1">
    <location>
        <begin position="221"/>
        <end position="243"/>
    </location>
</feature>
<dbReference type="Proteomes" id="UP000659496">
    <property type="component" value="Unassembled WGS sequence"/>
</dbReference>
<evidence type="ECO:0008006" key="4">
    <source>
        <dbReference type="Google" id="ProtNLM"/>
    </source>
</evidence>
<evidence type="ECO:0000313" key="3">
    <source>
        <dbReference type="Proteomes" id="UP000659496"/>
    </source>
</evidence>
<dbReference type="RefSeq" id="WP_191691268.1">
    <property type="nucleotide sequence ID" value="NZ_JACSQY010000011.1"/>
</dbReference>
<evidence type="ECO:0000313" key="2">
    <source>
        <dbReference type="EMBL" id="MBD7909252.1"/>
    </source>
</evidence>
<organism evidence="2 3">
    <name type="scientific">Sporosarcina gallistercoris</name>
    <dbReference type="NCBI Taxonomy" id="2762245"/>
    <lineage>
        <taxon>Bacteria</taxon>
        <taxon>Bacillati</taxon>
        <taxon>Bacillota</taxon>
        <taxon>Bacilli</taxon>
        <taxon>Bacillales</taxon>
        <taxon>Caryophanaceae</taxon>
        <taxon>Sporosarcina</taxon>
    </lineage>
</organism>
<reference evidence="2 3" key="1">
    <citation type="submission" date="2020-08" db="EMBL/GenBank/DDBJ databases">
        <title>A Genomic Blueprint of the Chicken Gut Microbiome.</title>
        <authorList>
            <person name="Gilroy R."/>
            <person name="Ravi A."/>
            <person name="Getino M."/>
            <person name="Pursley I."/>
            <person name="Horton D.L."/>
            <person name="Alikhan N.-F."/>
            <person name="Baker D."/>
            <person name="Gharbi K."/>
            <person name="Hall N."/>
            <person name="Watson M."/>
            <person name="Adriaenssens E.M."/>
            <person name="Foster-Nyarko E."/>
            <person name="Jarju S."/>
            <person name="Secka A."/>
            <person name="Antonio M."/>
            <person name="Oren A."/>
            <person name="Chaudhuri R."/>
            <person name="La Ragione R.M."/>
            <person name="Hildebrand F."/>
            <person name="Pallen M.J."/>
        </authorList>
    </citation>
    <scope>NUCLEOTIDE SEQUENCE [LARGE SCALE GENOMIC DNA]</scope>
    <source>
        <strain evidence="2 3">Sa3CUA8</strain>
    </source>
</reference>
<name>A0ABR8PM52_9BACL</name>
<keyword evidence="3" id="KW-1185">Reference proteome</keyword>
<accession>A0ABR8PM52</accession>
<protein>
    <recommendedName>
        <fullName evidence="4">Spore coat-associated protein N</fullName>
    </recommendedName>
</protein>
<evidence type="ECO:0000256" key="1">
    <source>
        <dbReference type="SAM" id="MobiDB-lite"/>
    </source>
</evidence>
<sequence>MVKTQGMKKTKNVLLGTALAGALLVSTGFGTYSWFTSESNAQAEMKNGILQINGGGNIDTPIFTAEQFAPSQLHYGEWLSISNTGDMDAHIKATYTHSVDKASLEGYEVGFIAMKYSVKPGQDTYEDSKIKLDNLFNGTTNEVLSTANDGKNRIEMLGTILSTDQVKSGEILVGDGENEQFWELDEGQYIDIMMGIKLDESAGNEYQGASYKAGLNVIAKQTDTGSTYENETKKEDVNNEDDN</sequence>
<comment type="caution">
    <text evidence="2">The sequence shown here is derived from an EMBL/GenBank/DDBJ whole genome shotgun (WGS) entry which is preliminary data.</text>
</comment>